<protein>
    <submittedName>
        <fullName evidence="3">Uncharacterized protein</fullName>
    </submittedName>
</protein>
<feature type="region of interest" description="Disordered" evidence="1">
    <location>
        <begin position="74"/>
        <end position="114"/>
    </location>
</feature>
<reference evidence="2" key="1">
    <citation type="journal article" date="2013" name="Genetics">
        <title>The draft genome and transcriptome of Panagrellus redivivus are shaped by the harsh demands of a free-living lifestyle.</title>
        <authorList>
            <person name="Srinivasan J."/>
            <person name="Dillman A.R."/>
            <person name="Macchietto M.G."/>
            <person name="Heikkinen L."/>
            <person name="Lakso M."/>
            <person name="Fracchia K.M."/>
            <person name="Antoshechkin I."/>
            <person name="Mortazavi A."/>
            <person name="Wong G."/>
            <person name="Sternberg P.W."/>
        </authorList>
    </citation>
    <scope>NUCLEOTIDE SEQUENCE [LARGE SCALE GENOMIC DNA]</scope>
    <source>
        <strain evidence="2">MT8872</strain>
    </source>
</reference>
<dbReference type="WBParaSite" id="Pan_g22803.t1">
    <property type="protein sequence ID" value="Pan_g22803.t1"/>
    <property type="gene ID" value="Pan_g22803"/>
</dbReference>
<proteinExistence type="predicted"/>
<evidence type="ECO:0000313" key="3">
    <source>
        <dbReference type="WBParaSite" id="Pan_g22803.t1"/>
    </source>
</evidence>
<sequence length="114" mass="12399">MDIKQVNEKASGNGLNMVKTGKDQQSELVRIRIRSQCREERESLDTLGPEAATTTTHSTCFTGTLDTATATVTDDACLSGDATSTSRTNDTPHRHQDDTQRHQHASCHDEQAAG</sequence>
<evidence type="ECO:0000313" key="2">
    <source>
        <dbReference type="Proteomes" id="UP000492821"/>
    </source>
</evidence>
<keyword evidence="2" id="KW-1185">Reference proteome</keyword>
<name>A0A7E4VMY2_PANRE</name>
<dbReference type="Proteomes" id="UP000492821">
    <property type="component" value="Unassembled WGS sequence"/>
</dbReference>
<accession>A0A7E4VMY2</accession>
<evidence type="ECO:0000256" key="1">
    <source>
        <dbReference type="SAM" id="MobiDB-lite"/>
    </source>
</evidence>
<dbReference type="AlphaFoldDB" id="A0A7E4VMY2"/>
<reference evidence="3" key="2">
    <citation type="submission" date="2020-10" db="UniProtKB">
        <authorList>
            <consortium name="WormBaseParasite"/>
        </authorList>
    </citation>
    <scope>IDENTIFICATION</scope>
</reference>
<feature type="region of interest" description="Disordered" evidence="1">
    <location>
        <begin position="1"/>
        <end position="26"/>
    </location>
</feature>
<organism evidence="2 3">
    <name type="scientific">Panagrellus redivivus</name>
    <name type="common">Microworm</name>
    <dbReference type="NCBI Taxonomy" id="6233"/>
    <lineage>
        <taxon>Eukaryota</taxon>
        <taxon>Metazoa</taxon>
        <taxon>Ecdysozoa</taxon>
        <taxon>Nematoda</taxon>
        <taxon>Chromadorea</taxon>
        <taxon>Rhabditida</taxon>
        <taxon>Tylenchina</taxon>
        <taxon>Panagrolaimomorpha</taxon>
        <taxon>Panagrolaimoidea</taxon>
        <taxon>Panagrolaimidae</taxon>
        <taxon>Panagrellus</taxon>
    </lineage>
</organism>
<feature type="compositionally biased region" description="Basic and acidic residues" evidence="1">
    <location>
        <begin position="90"/>
        <end position="114"/>
    </location>
</feature>